<protein>
    <submittedName>
        <fullName evidence="3">IS3 family transposase</fullName>
    </submittedName>
</protein>
<comment type="caution">
    <text evidence="3">The sequence shown here is derived from an EMBL/GenBank/DDBJ whole genome shotgun (WGS) entry which is preliminary data.</text>
</comment>
<gene>
    <name evidence="3" type="ORF">LGQ03_16595</name>
</gene>
<organism evidence="3 4">
    <name type="scientific">Loktanella gaetbuli</name>
    <dbReference type="NCBI Taxonomy" id="2881335"/>
    <lineage>
        <taxon>Bacteria</taxon>
        <taxon>Pseudomonadati</taxon>
        <taxon>Pseudomonadota</taxon>
        <taxon>Alphaproteobacteria</taxon>
        <taxon>Rhodobacterales</taxon>
        <taxon>Roseobacteraceae</taxon>
        <taxon>Loktanella</taxon>
    </lineage>
</organism>
<dbReference type="EMBL" id="JAJATZ010000019">
    <property type="protein sequence ID" value="MCB5200851.1"/>
    <property type="molecule type" value="Genomic_DNA"/>
</dbReference>
<dbReference type="InterPro" id="IPR009057">
    <property type="entry name" value="Homeodomain-like_sf"/>
</dbReference>
<dbReference type="InterPro" id="IPR025948">
    <property type="entry name" value="HTH-like_dom"/>
</dbReference>
<dbReference type="Gene3D" id="1.10.10.60">
    <property type="entry name" value="Homeodomain-like"/>
    <property type="match status" value="1"/>
</dbReference>
<accession>A0ABS8BZ99</accession>
<dbReference type="Gene3D" id="3.30.420.10">
    <property type="entry name" value="Ribonuclease H-like superfamily/Ribonuclease H"/>
    <property type="match status" value="1"/>
</dbReference>
<dbReference type="PANTHER" id="PTHR46889">
    <property type="entry name" value="TRANSPOSASE INSF FOR INSERTION SEQUENCE IS3B-RELATED"/>
    <property type="match status" value="1"/>
</dbReference>
<dbReference type="Pfam" id="PF01527">
    <property type="entry name" value="HTH_Tnp_1"/>
    <property type="match status" value="1"/>
</dbReference>
<dbReference type="Pfam" id="PF13333">
    <property type="entry name" value="rve_2"/>
    <property type="match status" value="1"/>
</dbReference>
<feature type="coiled-coil region" evidence="1">
    <location>
        <begin position="57"/>
        <end position="84"/>
    </location>
</feature>
<dbReference type="InterPro" id="IPR048020">
    <property type="entry name" value="Transpos_IS3"/>
</dbReference>
<keyword evidence="1" id="KW-0175">Coiled coil</keyword>
<feature type="domain" description="Integrase catalytic" evidence="2">
    <location>
        <begin position="215"/>
        <end position="378"/>
    </location>
</feature>
<dbReference type="Pfam" id="PF00665">
    <property type="entry name" value="rve"/>
    <property type="match status" value="1"/>
</dbReference>
<dbReference type="SUPFAM" id="SSF46689">
    <property type="entry name" value="Homeodomain-like"/>
    <property type="match status" value="1"/>
</dbReference>
<reference evidence="3" key="1">
    <citation type="submission" date="2021-10" db="EMBL/GenBank/DDBJ databases">
        <title>Loktanella gaetbuli sp. nov., isolated from a tidal flat.</title>
        <authorList>
            <person name="Park S."/>
            <person name="Yoon J.-H."/>
        </authorList>
    </citation>
    <scope>NUCLEOTIDE SEQUENCE</scope>
    <source>
        <strain evidence="3">TSTF-M6</strain>
    </source>
</reference>
<dbReference type="Pfam" id="PF13276">
    <property type="entry name" value="HTH_21"/>
    <property type="match status" value="1"/>
</dbReference>
<dbReference type="PROSITE" id="PS50994">
    <property type="entry name" value="INTEGRASE"/>
    <property type="match status" value="1"/>
</dbReference>
<dbReference type="InterPro" id="IPR050900">
    <property type="entry name" value="Transposase_IS3/IS150/IS904"/>
</dbReference>
<dbReference type="SUPFAM" id="SSF53098">
    <property type="entry name" value="Ribonuclease H-like"/>
    <property type="match status" value="1"/>
</dbReference>
<evidence type="ECO:0000313" key="3">
    <source>
        <dbReference type="EMBL" id="MCB5200851.1"/>
    </source>
</evidence>
<dbReference type="InterPro" id="IPR012337">
    <property type="entry name" value="RNaseH-like_sf"/>
</dbReference>
<dbReference type="NCBIfam" id="NF033516">
    <property type="entry name" value="transpos_IS3"/>
    <property type="match status" value="1"/>
</dbReference>
<dbReference type="InterPro" id="IPR002514">
    <property type="entry name" value="Transposase_8"/>
</dbReference>
<evidence type="ECO:0000313" key="4">
    <source>
        <dbReference type="Proteomes" id="UP001138961"/>
    </source>
</evidence>
<proteinExistence type="predicted"/>
<dbReference type="PANTHER" id="PTHR46889:SF4">
    <property type="entry name" value="TRANSPOSASE INSO FOR INSERTION SEQUENCE ELEMENT IS911B-RELATED"/>
    <property type="match status" value="1"/>
</dbReference>
<dbReference type="InterPro" id="IPR036397">
    <property type="entry name" value="RNaseH_sf"/>
</dbReference>
<evidence type="ECO:0000259" key="2">
    <source>
        <dbReference type="PROSITE" id="PS50994"/>
    </source>
</evidence>
<dbReference type="Proteomes" id="UP001138961">
    <property type="component" value="Unassembled WGS sequence"/>
</dbReference>
<sequence length="385" mass="44391">MSKGIRFTDEFKQDAVAQVVERGYSVSEVAERLGISTKSLYTWKAQFAQSPHVRSEVAEQAAEIKRLKKELARVTEERTILKKANRVLRARVSVKYAFIEAHRAEFSVRSMCRVLMVHFSGFYAWLKEPLSQRALEDARQTKLIHQAWTDSGRVYGYRKLTDDLRDAGETCSENRVARLASLAGITAQIGYKRRPGRYGGKPAVVADNTLDRQFGVEAPDRVWVTDITYIKTHEGWSYLAVVIDLFSRRVVGWSMQSRMTSDLALQALLSAVWRRKPKHRVLIHSDQGSQFTGKEWQSFLGKHNLDASMSRRGNCHDNAVAESFFHLLKRERIRRRTYLTRDAARQDVFDYIEMFYNPTRKHTNNGMLSPVDYEMKQQKMNEAGV</sequence>
<keyword evidence="4" id="KW-1185">Reference proteome</keyword>
<evidence type="ECO:0000256" key="1">
    <source>
        <dbReference type="SAM" id="Coils"/>
    </source>
</evidence>
<dbReference type="InterPro" id="IPR001584">
    <property type="entry name" value="Integrase_cat-core"/>
</dbReference>
<name>A0ABS8BZ99_9RHOB</name>